<dbReference type="AlphaFoldDB" id="A0A163FZY8"/>
<dbReference type="RefSeq" id="WP_006211056.1">
    <property type="nucleotide sequence ID" value="NZ_JAYWMC010000001.1"/>
</dbReference>
<name>A0A163FZY8_9BACL</name>
<sequence length="66" mass="7200">MNDRQRKFKYIMTVIGIVGVLGTVVPNLLNAEYAAAEKAVICISYLVGVPLVVSLVYWAGKNIMKG</sequence>
<dbReference type="Proteomes" id="UP000076796">
    <property type="component" value="Unassembled WGS sequence"/>
</dbReference>
<reference evidence="2" key="1">
    <citation type="journal article" date="2016" name="Genome Announc.">
        <title>Draft genomes of two strains of Paenibacillus glucanolyticus with capability to degrade lignocellulose.</title>
        <authorList>
            <person name="Mathews S.L."/>
            <person name="Pawlak J."/>
            <person name="Grunden A.M."/>
        </authorList>
    </citation>
    <scope>NUCLEOTIDE SEQUENCE [LARGE SCALE GENOMIC DNA]</scope>
    <source>
        <strain evidence="2">SLM1</strain>
    </source>
</reference>
<proteinExistence type="predicted"/>
<evidence type="ECO:0000313" key="2">
    <source>
        <dbReference type="EMBL" id="KZS44659.1"/>
    </source>
</evidence>
<feature type="transmembrane region" description="Helical" evidence="1">
    <location>
        <begin position="12"/>
        <end position="29"/>
    </location>
</feature>
<comment type="caution">
    <text evidence="2">The sequence shown here is derived from an EMBL/GenBank/DDBJ whole genome shotgun (WGS) entry which is preliminary data.</text>
</comment>
<organism evidence="2 3">
    <name type="scientific">Paenibacillus glucanolyticus</name>
    <dbReference type="NCBI Taxonomy" id="59843"/>
    <lineage>
        <taxon>Bacteria</taxon>
        <taxon>Bacillati</taxon>
        <taxon>Bacillota</taxon>
        <taxon>Bacilli</taxon>
        <taxon>Bacillales</taxon>
        <taxon>Paenibacillaceae</taxon>
        <taxon>Paenibacillus</taxon>
    </lineage>
</organism>
<gene>
    <name evidence="2" type="ORF">AWU65_25825</name>
</gene>
<dbReference type="EMBL" id="LWMH01000002">
    <property type="protein sequence ID" value="KZS44659.1"/>
    <property type="molecule type" value="Genomic_DNA"/>
</dbReference>
<protein>
    <submittedName>
        <fullName evidence="2">Uncharacterized protein</fullName>
    </submittedName>
</protein>
<evidence type="ECO:0000256" key="1">
    <source>
        <dbReference type="SAM" id="Phobius"/>
    </source>
</evidence>
<dbReference type="STRING" id="59843.A3958_24445"/>
<dbReference type="OrthoDB" id="2647900at2"/>
<keyword evidence="1" id="KW-0472">Membrane</keyword>
<keyword evidence="1" id="KW-0812">Transmembrane</keyword>
<keyword evidence="3" id="KW-1185">Reference proteome</keyword>
<accession>A0A163FZY8</accession>
<keyword evidence="1" id="KW-1133">Transmembrane helix</keyword>
<evidence type="ECO:0000313" key="3">
    <source>
        <dbReference type="Proteomes" id="UP000076796"/>
    </source>
</evidence>
<feature type="transmembrane region" description="Helical" evidence="1">
    <location>
        <begin position="35"/>
        <end position="60"/>
    </location>
</feature>